<reference evidence="2" key="1">
    <citation type="journal article" date="2015" name="Nat. Genet.">
        <title>The genome and transcriptome of the zoonotic hookworm Ancylostoma ceylanicum identify infection-specific gene families.</title>
        <authorList>
            <person name="Schwarz E.M."/>
            <person name="Hu Y."/>
            <person name="Antoshechkin I."/>
            <person name="Miller M.M."/>
            <person name="Sternberg P.W."/>
            <person name="Aroian R.V."/>
        </authorList>
    </citation>
    <scope>NUCLEOTIDE SEQUENCE</scope>
    <source>
        <strain evidence="2">HY135</strain>
    </source>
</reference>
<sequence length="88" mass="10086">MMMSCTTGERVRAREAVVVHLQKAVIPEQGCALSHCQLQPRKNRSSVISPFFSPAVLRCRRKKLWFHSEDMNECSAEQYNLLIAISQH</sequence>
<comment type="caution">
    <text evidence="1">The sequence shown here is derived from an EMBL/GenBank/DDBJ whole genome shotgun (WGS) entry which is preliminary data.</text>
</comment>
<proteinExistence type="predicted"/>
<evidence type="ECO:0000313" key="1">
    <source>
        <dbReference type="EMBL" id="EYC17584.1"/>
    </source>
</evidence>
<evidence type="ECO:0000313" key="2">
    <source>
        <dbReference type="Proteomes" id="UP000024635"/>
    </source>
</evidence>
<dbReference type="Proteomes" id="UP000024635">
    <property type="component" value="Unassembled WGS sequence"/>
</dbReference>
<organism evidence="1 2">
    <name type="scientific">Ancylostoma ceylanicum</name>
    <dbReference type="NCBI Taxonomy" id="53326"/>
    <lineage>
        <taxon>Eukaryota</taxon>
        <taxon>Metazoa</taxon>
        <taxon>Ecdysozoa</taxon>
        <taxon>Nematoda</taxon>
        <taxon>Chromadorea</taxon>
        <taxon>Rhabditida</taxon>
        <taxon>Rhabditina</taxon>
        <taxon>Rhabditomorpha</taxon>
        <taxon>Strongyloidea</taxon>
        <taxon>Ancylostomatidae</taxon>
        <taxon>Ancylostomatinae</taxon>
        <taxon>Ancylostoma</taxon>
    </lineage>
</organism>
<accession>A0A016UQB7</accession>
<dbReference type="EMBL" id="JARK01001366">
    <property type="protein sequence ID" value="EYC17584.1"/>
    <property type="molecule type" value="Genomic_DNA"/>
</dbReference>
<gene>
    <name evidence="1" type="primary">Acey_s0030.g2152</name>
    <name evidence="1" type="ORF">Y032_0030g2152</name>
</gene>
<dbReference type="AlphaFoldDB" id="A0A016UQB7"/>
<protein>
    <submittedName>
        <fullName evidence="1">Uncharacterized protein</fullName>
    </submittedName>
</protein>
<keyword evidence="2" id="KW-1185">Reference proteome</keyword>
<name>A0A016UQB7_9BILA</name>